<dbReference type="Gene3D" id="3.40.50.12160">
    <property type="entry name" value="Methylthiotransferase, N-terminal domain"/>
    <property type="match status" value="1"/>
</dbReference>
<dbReference type="EMBL" id="UINC01018117">
    <property type="protein sequence ID" value="SVA75800.1"/>
    <property type="molecule type" value="Genomic_DNA"/>
</dbReference>
<dbReference type="GO" id="GO:0035597">
    <property type="term" value="F:tRNA-2-methylthio-N(6)-dimethylallyladenosine(37) synthase activity"/>
    <property type="evidence" value="ECO:0007669"/>
    <property type="project" value="TreeGrafter"/>
</dbReference>
<protein>
    <recommendedName>
        <fullName evidence="1">MTTase N-terminal domain-containing protein</fullName>
    </recommendedName>
</protein>
<dbReference type="PROSITE" id="PS51449">
    <property type="entry name" value="MTTASE_N"/>
    <property type="match status" value="1"/>
</dbReference>
<feature type="non-terminal residue" evidence="2">
    <location>
        <position position="68"/>
    </location>
</feature>
<accession>A0A381YFW2</accession>
<sequence length="68" mass="7370">MPSYHIWTTGCQMNKADSERLTSALDQMGLVSTESKEAADIVVLNTCVVRQNAEDKAVGTLTSLKPSK</sequence>
<dbReference type="GO" id="GO:0005829">
    <property type="term" value="C:cytosol"/>
    <property type="evidence" value="ECO:0007669"/>
    <property type="project" value="TreeGrafter"/>
</dbReference>
<evidence type="ECO:0000259" key="1">
    <source>
        <dbReference type="PROSITE" id="PS51449"/>
    </source>
</evidence>
<dbReference type="Pfam" id="PF00919">
    <property type="entry name" value="UPF0004"/>
    <property type="match status" value="1"/>
</dbReference>
<dbReference type="PANTHER" id="PTHR43020:SF2">
    <property type="entry name" value="MITOCHONDRIAL TRNA METHYLTHIOTRANSFERASE CDK5RAP1"/>
    <property type="match status" value="1"/>
</dbReference>
<proteinExistence type="predicted"/>
<dbReference type="GO" id="GO:0051539">
    <property type="term" value="F:4 iron, 4 sulfur cluster binding"/>
    <property type="evidence" value="ECO:0007669"/>
    <property type="project" value="UniProtKB-KW"/>
</dbReference>
<dbReference type="GO" id="GO:0046872">
    <property type="term" value="F:metal ion binding"/>
    <property type="evidence" value="ECO:0007669"/>
    <property type="project" value="UniProtKB-KW"/>
</dbReference>
<evidence type="ECO:0000313" key="2">
    <source>
        <dbReference type="EMBL" id="SVA75800.1"/>
    </source>
</evidence>
<name>A0A381YFW2_9ZZZZ</name>
<dbReference type="PANTHER" id="PTHR43020">
    <property type="entry name" value="CDK5 REGULATORY SUBUNIT-ASSOCIATED PROTEIN 1"/>
    <property type="match status" value="1"/>
</dbReference>
<dbReference type="InterPro" id="IPR038135">
    <property type="entry name" value="Methylthiotransferase_N_sf"/>
</dbReference>
<organism evidence="2">
    <name type="scientific">marine metagenome</name>
    <dbReference type="NCBI Taxonomy" id="408172"/>
    <lineage>
        <taxon>unclassified sequences</taxon>
        <taxon>metagenomes</taxon>
        <taxon>ecological metagenomes</taxon>
    </lineage>
</organism>
<feature type="domain" description="MTTase N-terminal" evidence="1">
    <location>
        <begin position="2"/>
        <end position="68"/>
    </location>
</feature>
<dbReference type="InterPro" id="IPR013848">
    <property type="entry name" value="Methylthiotransferase_N"/>
</dbReference>
<dbReference type="AlphaFoldDB" id="A0A381YFW2"/>
<gene>
    <name evidence="2" type="ORF">METZ01_LOCUS128654</name>
</gene>
<reference evidence="2" key="1">
    <citation type="submission" date="2018-05" db="EMBL/GenBank/DDBJ databases">
        <authorList>
            <person name="Lanie J.A."/>
            <person name="Ng W.-L."/>
            <person name="Kazmierczak K.M."/>
            <person name="Andrzejewski T.M."/>
            <person name="Davidsen T.M."/>
            <person name="Wayne K.J."/>
            <person name="Tettelin H."/>
            <person name="Glass J.I."/>
            <person name="Rusch D."/>
            <person name="Podicherti R."/>
            <person name="Tsui H.-C.T."/>
            <person name="Winkler M.E."/>
        </authorList>
    </citation>
    <scope>NUCLEOTIDE SEQUENCE</scope>
</reference>